<proteinExistence type="predicted"/>
<dbReference type="Proteomes" id="UP000273898">
    <property type="component" value="Unassembled WGS sequence"/>
</dbReference>
<keyword evidence="1" id="KW-1133">Transmembrane helix</keyword>
<evidence type="ECO:0000313" key="2">
    <source>
        <dbReference type="EMBL" id="RLJ77797.1"/>
    </source>
</evidence>
<dbReference type="EMBL" id="RCCK01000011">
    <property type="protein sequence ID" value="RLJ77797.1"/>
    <property type="molecule type" value="Genomic_DNA"/>
</dbReference>
<keyword evidence="1" id="KW-0472">Membrane</keyword>
<reference evidence="2 3" key="1">
    <citation type="submission" date="2018-10" db="EMBL/GenBank/DDBJ databases">
        <title>Genomic Encyclopedia of Archaeal and Bacterial Type Strains, Phase II (KMG-II): from individual species to whole genera.</title>
        <authorList>
            <person name="Goeker M."/>
        </authorList>
    </citation>
    <scope>NUCLEOTIDE SEQUENCE [LARGE SCALE GENOMIC DNA]</scope>
    <source>
        <strain evidence="2 3">DSM 19624</strain>
    </source>
</reference>
<evidence type="ECO:0000313" key="3">
    <source>
        <dbReference type="Proteomes" id="UP000273898"/>
    </source>
</evidence>
<sequence>MIKDRLIFFMFLFMGIGLFISSIALSYRSLNVPFTYEVTSGKLIDFAEKLKKDNKTGFSTQFFSPLYQF</sequence>
<gene>
    <name evidence="2" type="ORF">BCL90_2903</name>
</gene>
<feature type="transmembrane region" description="Helical" evidence="1">
    <location>
        <begin position="6"/>
        <end position="27"/>
    </location>
</feature>
<accession>A0A497Y6T1</accession>
<keyword evidence="1" id="KW-0812">Transmembrane</keyword>
<dbReference type="AlphaFoldDB" id="A0A497Y6T1"/>
<organism evidence="2 3">
    <name type="scientific">Pedobacter alluvionis</name>
    <dbReference type="NCBI Taxonomy" id="475253"/>
    <lineage>
        <taxon>Bacteria</taxon>
        <taxon>Pseudomonadati</taxon>
        <taxon>Bacteroidota</taxon>
        <taxon>Sphingobacteriia</taxon>
        <taxon>Sphingobacteriales</taxon>
        <taxon>Sphingobacteriaceae</taxon>
        <taxon>Pedobacter</taxon>
    </lineage>
</organism>
<protein>
    <submittedName>
        <fullName evidence="2">Uncharacterized protein</fullName>
    </submittedName>
</protein>
<comment type="caution">
    <text evidence="2">The sequence shown here is derived from an EMBL/GenBank/DDBJ whole genome shotgun (WGS) entry which is preliminary data.</text>
</comment>
<name>A0A497Y6T1_9SPHI</name>
<evidence type="ECO:0000256" key="1">
    <source>
        <dbReference type="SAM" id="Phobius"/>
    </source>
</evidence>